<feature type="transmembrane region" description="Helical" evidence="2">
    <location>
        <begin position="572"/>
        <end position="595"/>
    </location>
</feature>
<dbReference type="Pfam" id="PF13962">
    <property type="entry name" value="PGG"/>
    <property type="match status" value="1"/>
</dbReference>
<evidence type="ECO:0000313" key="5">
    <source>
        <dbReference type="Proteomes" id="UP001202328"/>
    </source>
</evidence>
<dbReference type="Pfam" id="PF12796">
    <property type="entry name" value="Ank_2"/>
    <property type="match status" value="1"/>
</dbReference>
<evidence type="ECO:0000313" key="4">
    <source>
        <dbReference type="EMBL" id="KAI3845765.1"/>
    </source>
</evidence>
<dbReference type="AlphaFoldDB" id="A0AAD4X688"/>
<dbReference type="PANTHER" id="PTHR24177:SF365">
    <property type="entry name" value="ANKYRIN REPEAT-CONTAINING PROTEIN NPR4-LIKE ISOFORM X1"/>
    <property type="match status" value="1"/>
</dbReference>
<sequence length="645" mass="72279">MDAVPENSTTGHVEEVNGVGNMAARGPPPLPPSPSIRYQPPKPSKRKSIMYKKLYNYVLEGDFGNALTDFFERDPESISVGITTSSETTLHVAVGAGKSEFVKSLLDRLQPKELELQESNNGDTALHTAAINGDMTSAVAMVTKNPDLTQVRNKRGWIPLVAAVFCSSSRHKEMMEYLLCVTRHDYRSPFVGRTGGELICTLTRAGHFETVISLIKQHPNLATVKNHKGTCVLEILAQMPHAFPSGSRLTWWQRYIYANTTLGLSTEQLGHRPQHPILNFVSFVIRAYISRVPAIKKVYDQKLMHKEVQALLKLISEQLSKMSSFEASEFFKNSSILMISTTNGILEIVEECISAYPDIVRLKMKEVTLLEIAIEKRQAKLFYRIHERNLHKPELIYFRDNSYNNILHLAAKYSPSAHLYSDSCVAFQMQKELQWFKGVESIALPMLKLLRNNDGKTPQELFIQEHEELMDKAEKWMKETTSSCMLVATLIATVMFAAAFTVPGGNYSDNDANNKGIPIFLHKNWFTVFIVSDALALFSSIASVLMFLAILTSPYGGGYFLKSLPKRMLIGLATLFFSIASMMVAFSATLIIAVIPRFGWVPILPLAVLASVPVLLFAFLQLPLFVNMLLSTYGRSIFSKYSRPL</sequence>
<dbReference type="EMBL" id="JAJJMB010016632">
    <property type="protein sequence ID" value="KAI3845765.1"/>
    <property type="molecule type" value="Genomic_DNA"/>
</dbReference>
<evidence type="ECO:0000256" key="1">
    <source>
        <dbReference type="SAM" id="MobiDB-lite"/>
    </source>
</evidence>
<keyword evidence="2" id="KW-0812">Transmembrane</keyword>
<name>A0AAD4X688_9MAGN</name>
<comment type="caution">
    <text evidence="4">The sequence shown here is derived from an EMBL/GenBank/DDBJ whole genome shotgun (WGS) entry which is preliminary data.</text>
</comment>
<keyword evidence="2" id="KW-1133">Transmembrane helix</keyword>
<feature type="compositionally biased region" description="Polar residues" evidence="1">
    <location>
        <begin position="1"/>
        <end position="11"/>
    </location>
</feature>
<feature type="transmembrane region" description="Helical" evidence="2">
    <location>
        <begin position="484"/>
        <end position="505"/>
    </location>
</feature>
<dbReference type="GO" id="GO:0016020">
    <property type="term" value="C:membrane"/>
    <property type="evidence" value="ECO:0007669"/>
    <property type="project" value="TreeGrafter"/>
</dbReference>
<gene>
    <name evidence="4" type="ORF">MKW98_016524</name>
</gene>
<proteinExistence type="predicted"/>
<protein>
    <recommendedName>
        <fullName evidence="3">PGG domain-containing protein</fullName>
    </recommendedName>
</protein>
<organism evidence="4 5">
    <name type="scientific">Papaver atlanticum</name>
    <dbReference type="NCBI Taxonomy" id="357466"/>
    <lineage>
        <taxon>Eukaryota</taxon>
        <taxon>Viridiplantae</taxon>
        <taxon>Streptophyta</taxon>
        <taxon>Embryophyta</taxon>
        <taxon>Tracheophyta</taxon>
        <taxon>Spermatophyta</taxon>
        <taxon>Magnoliopsida</taxon>
        <taxon>Ranunculales</taxon>
        <taxon>Papaveraceae</taxon>
        <taxon>Papaveroideae</taxon>
        <taxon>Papaver</taxon>
    </lineage>
</organism>
<feature type="transmembrane region" description="Helical" evidence="2">
    <location>
        <begin position="607"/>
        <end position="630"/>
    </location>
</feature>
<feature type="region of interest" description="Disordered" evidence="1">
    <location>
        <begin position="1"/>
        <end position="44"/>
    </location>
</feature>
<dbReference type="SMART" id="SM00248">
    <property type="entry name" value="ANK"/>
    <property type="match status" value="4"/>
</dbReference>
<dbReference type="Gene3D" id="1.25.40.20">
    <property type="entry name" value="Ankyrin repeat-containing domain"/>
    <property type="match status" value="2"/>
</dbReference>
<dbReference type="PANTHER" id="PTHR24177">
    <property type="entry name" value="CASKIN"/>
    <property type="match status" value="1"/>
</dbReference>
<dbReference type="InterPro" id="IPR026961">
    <property type="entry name" value="PGG_dom"/>
</dbReference>
<feature type="domain" description="PGG" evidence="3">
    <location>
        <begin position="474"/>
        <end position="592"/>
    </location>
</feature>
<evidence type="ECO:0000256" key="2">
    <source>
        <dbReference type="SAM" id="Phobius"/>
    </source>
</evidence>
<dbReference type="Proteomes" id="UP001202328">
    <property type="component" value="Unassembled WGS sequence"/>
</dbReference>
<reference evidence="4" key="1">
    <citation type="submission" date="2022-04" db="EMBL/GenBank/DDBJ databases">
        <title>A functionally conserved STORR gene fusion in Papaver species that diverged 16.8 million years ago.</title>
        <authorList>
            <person name="Catania T."/>
        </authorList>
    </citation>
    <scope>NUCLEOTIDE SEQUENCE</scope>
    <source>
        <strain evidence="4">S-188037</strain>
    </source>
</reference>
<accession>A0AAD4X688</accession>
<dbReference type="InterPro" id="IPR002110">
    <property type="entry name" value="Ankyrin_rpt"/>
</dbReference>
<keyword evidence="2" id="KW-0472">Membrane</keyword>
<dbReference type="SUPFAM" id="SSF48403">
    <property type="entry name" value="Ankyrin repeat"/>
    <property type="match status" value="1"/>
</dbReference>
<feature type="transmembrane region" description="Helical" evidence="2">
    <location>
        <begin position="525"/>
        <end position="551"/>
    </location>
</feature>
<keyword evidence="5" id="KW-1185">Reference proteome</keyword>
<evidence type="ECO:0000259" key="3">
    <source>
        <dbReference type="Pfam" id="PF13962"/>
    </source>
</evidence>
<dbReference type="InterPro" id="IPR036770">
    <property type="entry name" value="Ankyrin_rpt-contain_sf"/>
</dbReference>